<evidence type="ECO:0000313" key="2">
    <source>
        <dbReference type="EMBL" id="QOR61344.1"/>
    </source>
</evidence>
<dbReference type="Gene3D" id="3.30.70.1430">
    <property type="entry name" value="Multidrug efflux transporter AcrB pore domain"/>
    <property type="match status" value="2"/>
</dbReference>
<feature type="transmembrane region" description="Helical" evidence="1">
    <location>
        <begin position="518"/>
        <end position="536"/>
    </location>
</feature>
<accession>A0A7M1S2A2</accession>
<dbReference type="Proteomes" id="UP000595074">
    <property type="component" value="Chromosome"/>
</dbReference>
<dbReference type="Gene3D" id="1.20.1640.10">
    <property type="entry name" value="Multidrug efflux transporter AcrB transmembrane domain"/>
    <property type="match status" value="2"/>
</dbReference>
<dbReference type="InterPro" id="IPR027463">
    <property type="entry name" value="AcrB_DN_DC_subdom"/>
</dbReference>
<evidence type="ECO:0000256" key="1">
    <source>
        <dbReference type="SAM" id="Phobius"/>
    </source>
</evidence>
<keyword evidence="1" id="KW-0812">Transmembrane</keyword>
<dbReference type="EMBL" id="CP063164">
    <property type="protein sequence ID" value="QOR61344.1"/>
    <property type="molecule type" value="Genomic_DNA"/>
</dbReference>
<protein>
    <submittedName>
        <fullName evidence="2">Efflux RND transporter permease subunit</fullName>
    </submittedName>
</protein>
<feature type="transmembrane region" description="Helical" evidence="1">
    <location>
        <begin position="381"/>
        <end position="405"/>
    </location>
</feature>
<sequence length="1040" mass="116480">MYGFIKFAVDRPILNHILMVFMLLLSIFAYQNIAKEIFPASTLDEISVSGGYVGASADVLDKMVVKQIEDELKSLSEIDTIYTTIQNGLFTINADIKPGNDKQLVLSDVKDIIANIRRDLPSDMDEPVAKVVVHDYPLLLVAISGDVPKQRLLDVADDLKGQLALIKDLSGIVIRGDADEEVLVTLDQKKLDAYGLNKTAVYQAISQIASIFPAGTLDEEGDHLYISTINGEKSQEAIAGTLLSVNGKRIRLSDIATVKIGLGDPVQISHFNGKPNISLNINKTKEGNAIALSKEIRQLLKMYEEKYPEISFEAYTDTSIWVKNRLNLVSSNILFGLILVFLALFLSVNVRIAWVVAIGIPASFMITLIAAELIGYSLNMLTLLGALIALGMLVDEAIVVAENIYRHLEMGKGPREAAIDGALEMFPAVLTATLTTVFAFLPLLIMSGKMGMFMQVLPVMISILLLSSLFEAFYFLPLHAKEFFSMGKVRQIDDEGGFWKKFIHGYKGFLYRLLEKKWKSLIALVLFIILSTIGMAKVTKFQLFPEFDAQQIYVNGKIDINHDLHETEVYVTEIEETLLETLDKQDVDSITSVIGFKFNPDASFEIGDNLFQIFVNLHEKAPESFFDKYINPVFSLEYDDSDMIRRHKAQEIAKEIQKNVIDRFKKKKINGKKFYEEFNVYVQQTGIVSHDIEIGFSSDDQKKMLSALYQIEAGLSAIKGVEDVSNNANEGERELKLRVNEYGQQLGFTETYLINILRGAFLKAEYAKMFNEKGLMRIKIEDLYKKNSKEIGNFKLTTPDGMEVVRLQDICDFYYQKSFVKIFKEDGDKVRSVFARVEKQLITPTEVMKKIKPLLEEIEKKGVKVIIKGEEKENQKLKKEMIQAAVIAIFLIFITLVWMFNSLVLPLIILSTIPLSILGALVGTKIMGIHMTMPGVMGLIGLAGVVVNDGLIMLDFIQRSKNYGEVVEKAGMRLRPIILTSLTTVLGLSSLIFFASGQALILQPMAISLGFGIAWATVLNLFYVPLMYAVIYRVSSVKQT</sequence>
<keyword evidence="1" id="KW-1133">Transmembrane helix</keyword>
<feature type="transmembrane region" description="Helical" evidence="1">
    <location>
        <begin position="425"/>
        <end position="444"/>
    </location>
</feature>
<reference evidence="2 3" key="1">
    <citation type="submission" date="2020-10" db="EMBL/GenBank/DDBJ databases">
        <title>The genome of sulfurovum sp.</title>
        <authorList>
            <person name="Xie S."/>
            <person name="Shao Z."/>
            <person name="Jiang L."/>
        </authorList>
    </citation>
    <scope>NUCLEOTIDE SEQUENCE [LARGE SCALE GENOMIC DNA]</scope>
    <source>
        <strain evidence="2 3">ST-419</strain>
    </source>
</reference>
<keyword evidence="3" id="KW-1185">Reference proteome</keyword>
<feature type="transmembrane region" description="Helical" evidence="1">
    <location>
        <begin position="352"/>
        <end position="374"/>
    </location>
</feature>
<gene>
    <name evidence="2" type="ORF">IMZ28_07770</name>
</gene>
<feature type="transmembrane region" description="Helical" evidence="1">
    <location>
        <begin position="881"/>
        <end position="900"/>
    </location>
</feature>
<dbReference type="SUPFAM" id="SSF82693">
    <property type="entry name" value="Multidrug efflux transporter AcrB pore domain, PN1, PN2, PC1 and PC2 subdomains"/>
    <property type="match status" value="2"/>
</dbReference>
<organism evidence="2 3">
    <name type="scientific">Sulfurovum indicum</name>
    <dbReference type="NCBI Taxonomy" id="2779528"/>
    <lineage>
        <taxon>Bacteria</taxon>
        <taxon>Pseudomonadati</taxon>
        <taxon>Campylobacterota</taxon>
        <taxon>Epsilonproteobacteria</taxon>
        <taxon>Campylobacterales</taxon>
        <taxon>Sulfurovaceae</taxon>
        <taxon>Sulfurovum</taxon>
    </lineage>
</organism>
<feature type="transmembrane region" description="Helical" evidence="1">
    <location>
        <begin position="456"/>
        <end position="476"/>
    </location>
</feature>
<dbReference type="GO" id="GO:0005886">
    <property type="term" value="C:plasma membrane"/>
    <property type="evidence" value="ECO:0007669"/>
    <property type="project" value="TreeGrafter"/>
</dbReference>
<dbReference type="Pfam" id="PF00873">
    <property type="entry name" value="ACR_tran"/>
    <property type="match status" value="1"/>
</dbReference>
<feature type="transmembrane region" description="Helical" evidence="1">
    <location>
        <begin position="1007"/>
        <end position="1031"/>
    </location>
</feature>
<evidence type="ECO:0000313" key="3">
    <source>
        <dbReference type="Proteomes" id="UP000595074"/>
    </source>
</evidence>
<dbReference type="SUPFAM" id="SSF82714">
    <property type="entry name" value="Multidrug efflux transporter AcrB TolC docking domain, DN and DC subdomains"/>
    <property type="match status" value="1"/>
</dbReference>
<dbReference type="Gene3D" id="3.30.70.1440">
    <property type="entry name" value="Multidrug efflux transporter AcrB pore domain"/>
    <property type="match status" value="1"/>
</dbReference>
<dbReference type="Gene3D" id="3.30.2090.10">
    <property type="entry name" value="Multidrug efflux transporter AcrB TolC docking domain, DN and DC subdomains"/>
    <property type="match status" value="2"/>
</dbReference>
<dbReference type="RefSeq" id="WP_197548019.1">
    <property type="nucleotide sequence ID" value="NZ_CP063164.1"/>
</dbReference>
<name>A0A7M1S2A2_9BACT</name>
<keyword evidence="1" id="KW-0472">Membrane</keyword>
<feature type="transmembrane region" description="Helical" evidence="1">
    <location>
        <begin position="906"/>
        <end position="924"/>
    </location>
</feature>
<dbReference type="PANTHER" id="PTHR32063">
    <property type="match status" value="1"/>
</dbReference>
<dbReference type="KEGG" id="sinu:IMZ28_07770"/>
<dbReference type="GO" id="GO:0042910">
    <property type="term" value="F:xenobiotic transmembrane transporter activity"/>
    <property type="evidence" value="ECO:0007669"/>
    <property type="project" value="TreeGrafter"/>
</dbReference>
<feature type="transmembrane region" description="Helical" evidence="1">
    <location>
        <begin position="936"/>
        <end position="957"/>
    </location>
</feature>
<feature type="transmembrane region" description="Helical" evidence="1">
    <location>
        <begin position="977"/>
        <end position="995"/>
    </location>
</feature>
<dbReference type="PANTHER" id="PTHR32063:SF33">
    <property type="entry name" value="RND SUPERFAMILY EFFLUX PUMP PERMEASE COMPONENT"/>
    <property type="match status" value="1"/>
</dbReference>
<feature type="transmembrane region" description="Helical" evidence="1">
    <location>
        <begin position="12"/>
        <end position="30"/>
    </location>
</feature>
<dbReference type="Gene3D" id="3.30.70.1320">
    <property type="entry name" value="Multidrug efflux transporter AcrB pore domain like"/>
    <property type="match status" value="1"/>
</dbReference>
<dbReference type="InterPro" id="IPR001036">
    <property type="entry name" value="Acrflvin-R"/>
</dbReference>
<feature type="transmembrane region" description="Helical" evidence="1">
    <location>
        <begin position="326"/>
        <end position="346"/>
    </location>
</feature>
<dbReference type="SUPFAM" id="SSF82866">
    <property type="entry name" value="Multidrug efflux transporter AcrB transmembrane domain"/>
    <property type="match status" value="2"/>
</dbReference>
<dbReference type="PRINTS" id="PR00702">
    <property type="entry name" value="ACRIFLAVINRP"/>
</dbReference>
<dbReference type="AlphaFoldDB" id="A0A7M1S2A2"/>
<proteinExistence type="predicted"/>